<dbReference type="EMBL" id="CAXDID020000229">
    <property type="protein sequence ID" value="CAL6060227.1"/>
    <property type="molecule type" value="Genomic_DNA"/>
</dbReference>
<dbReference type="EMBL" id="CATOUU010000218">
    <property type="protein sequence ID" value="CAI9921269.1"/>
    <property type="molecule type" value="Genomic_DNA"/>
</dbReference>
<dbReference type="Gene3D" id="1.10.10.60">
    <property type="entry name" value="Homeodomain-like"/>
    <property type="match status" value="1"/>
</dbReference>
<proteinExistence type="predicted"/>
<dbReference type="EMBL" id="CATOUU010000637">
    <property type="protein sequence ID" value="CAI9936542.1"/>
    <property type="molecule type" value="Genomic_DNA"/>
</dbReference>
<feature type="domain" description="Myb-like" evidence="1">
    <location>
        <begin position="1"/>
        <end position="49"/>
    </location>
</feature>
<dbReference type="SUPFAM" id="SSF46689">
    <property type="entry name" value="Homeodomain-like"/>
    <property type="match status" value="1"/>
</dbReference>
<protein>
    <submittedName>
        <fullName evidence="4">Myb-like DNA-binding domain-containing protein</fullName>
    </submittedName>
    <submittedName>
        <fullName evidence="5">Myb-like_DNA-binding domain-containing protein</fullName>
    </submittedName>
</protein>
<dbReference type="InterPro" id="IPR009057">
    <property type="entry name" value="Homeodomain-like_sf"/>
</dbReference>
<organism evidence="4">
    <name type="scientific">Hexamita inflata</name>
    <dbReference type="NCBI Taxonomy" id="28002"/>
    <lineage>
        <taxon>Eukaryota</taxon>
        <taxon>Metamonada</taxon>
        <taxon>Diplomonadida</taxon>
        <taxon>Hexamitidae</taxon>
        <taxon>Hexamitinae</taxon>
        <taxon>Hexamita</taxon>
    </lineage>
</organism>
<evidence type="ECO:0000313" key="3">
    <source>
        <dbReference type="EMBL" id="CAI9936542.1"/>
    </source>
</evidence>
<dbReference type="Proteomes" id="UP001642409">
    <property type="component" value="Unassembled WGS sequence"/>
</dbReference>
<dbReference type="EMBL" id="CAXDID020000240">
    <property type="protein sequence ID" value="CAL6062534.1"/>
    <property type="molecule type" value="Genomic_DNA"/>
</dbReference>
<evidence type="ECO:0000313" key="4">
    <source>
        <dbReference type="EMBL" id="CAI9967461.1"/>
    </source>
</evidence>
<dbReference type="AlphaFoldDB" id="A0AA86R5E5"/>
<dbReference type="PROSITE" id="PS50090">
    <property type="entry name" value="MYB_LIKE"/>
    <property type="match status" value="1"/>
</dbReference>
<gene>
    <name evidence="3" type="ORF">HINF_LOCUS24187</name>
    <name evidence="5" type="ORF">HINF_LOCUS49124</name>
    <name evidence="6" type="ORF">HINF_LOCUS50232</name>
    <name evidence="4" type="ORF">HINF_LOCUS55106</name>
    <name evidence="7" type="ORF">HINF_LOCUS64328</name>
    <name evidence="2" type="ORF">HINF_LOCUS8914</name>
</gene>
<dbReference type="Pfam" id="PF00249">
    <property type="entry name" value="Myb_DNA-binding"/>
    <property type="match status" value="1"/>
</dbReference>
<sequence>MSYHKWTKEEEKMLSNAVSKYGLNWSAINKNSIPNIDPICLKNKYYAVVHNIKMRQQRKQQLQLLQLESNKSDTNIQEYDDIISRIKMIMEQ</sequence>
<evidence type="ECO:0000259" key="1">
    <source>
        <dbReference type="PROSITE" id="PS50090"/>
    </source>
</evidence>
<dbReference type="CDD" id="cd00167">
    <property type="entry name" value="SANT"/>
    <property type="match status" value="1"/>
</dbReference>
<dbReference type="EMBL" id="CAXDID020000411">
    <property type="protein sequence ID" value="CAL6088843.1"/>
    <property type="molecule type" value="Genomic_DNA"/>
</dbReference>
<accession>A0AA86R5E5</accession>
<keyword evidence="4" id="KW-0238">DNA-binding</keyword>
<name>A0AA86R5E5_9EUKA</name>
<evidence type="ECO:0000313" key="2">
    <source>
        <dbReference type="EMBL" id="CAI9921269.1"/>
    </source>
</evidence>
<reference evidence="4" key="1">
    <citation type="submission" date="2023-06" db="EMBL/GenBank/DDBJ databases">
        <authorList>
            <person name="Kurt Z."/>
        </authorList>
    </citation>
    <scope>NUCLEOTIDE SEQUENCE</scope>
</reference>
<dbReference type="EMBL" id="CATOUU010001024">
    <property type="protein sequence ID" value="CAI9967461.1"/>
    <property type="molecule type" value="Genomic_DNA"/>
</dbReference>
<dbReference type="InterPro" id="IPR001005">
    <property type="entry name" value="SANT/Myb"/>
</dbReference>
<evidence type="ECO:0000313" key="5">
    <source>
        <dbReference type="EMBL" id="CAL6060227.1"/>
    </source>
</evidence>
<evidence type="ECO:0000313" key="8">
    <source>
        <dbReference type="Proteomes" id="UP001642409"/>
    </source>
</evidence>
<reference evidence="5 8" key="2">
    <citation type="submission" date="2024-07" db="EMBL/GenBank/DDBJ databases">
        <authorList>
            <person name="Akdeniz Z."/>
        </authorList>
    </citation>
    <scope>NUCLEOTIDE SEQUENCE [LARGE SCALE GENOMIC DNA]</scope>
</reference>
<comment type="caution">
    <text evidence="4">The sequence shown here is derived from an EMBL/GenBank/DDBJ whole genome shotgun (WGS) entry which is preliminary data.</text>
</comment>
<evidence type="ECO:0000313" key="6">
    <source>
        <dbReference type="EMBL" id="CAL6062534.1"/>
    </source>
</evidence>
<dbReference type="GO" id="GO:0003677">
    <property type="term" value="F:DNA binding"/>
    <property type="evidence" value="ECO:0007669"/>
    <property type="project" value="UniProtKB-KW"/>
</dbReference>
<keyword evidence="8" id="KW-1185">Reference proteome</keyword>
<evidence type="ECO:0000313" key="7">
    <source>
        <dbReference type="EMBL" id="CAL6088843.1"/>
    </source>
</evidence>